<dbReference type="Gene3D" id="1.20.120.330">
    <property type="entry name" value="Nucleotidyltransferases domain 2"/>
    <property type="match status" value="1"/>
</dbReference>
<evidence type="ECO:0000313" key="2">
    <source>
        <dbReference type="Proteomes" id="UP001239397"/>
    </source>
</evidence>
<sequence>MSELDPPGLSADALIDQMFTLWIVPHIEASNLDITRDEVVQALVVLHPNGAPEVTLNDQAELLATVQVRDAVASGEPVTAENVEHVSGLRPAEIEPNAGWTAFAFLPGGGGAVAFDFRYNRERAVELLKRASEFISTARETLAAGRLGPTVETALAAGELAVTAMTSLQNVAHKGRNSHGARQAWLNNYTHLGNGPQDWYQTMRRLLTARPFARYGDPDGSPLPADSELADYLDHVESLIQHAARYAADHDAPAS</sequence>
<dbReference type="Proteomes" id="UP001239397">
    <property type="component" value="Chromosome"/>
</dbReference>
<accession>A0A9Y2JWR2</accession>
<organism evidence="1 2">
    <name type="scientific">Amycolatopsis mongoliensis</name>
    <dbReference type="NCBI Taxonomy" id="715475"/>
    <lineage>
        <taxon>Bacteria</taxon>
        <taxon>Bacillati</taxon>
        <taxon>Actinomycetota</taxon>
        <taxon>Actinomycetes</taxon>
        <taxon>Pseudonocardiales</taxon>
        <taxon>Pseudonocardiaceae</taxon>
        <taxon>Amycolatopsis</taxon>
    </lineage>
</organism>
<reference evidence="1 2" key="1">
    <citation type="submission" date="2023-06" db="EMBL/GenBank/DDBJ databases">
        <authorList>
            <person name="Oyuntsetseg B."/>
            <person name="Kim S.B."/>
        </authorList>
    </citation>
    <scope>NUCLEOTIDE SEQUENCE [LARGE SCALE GENOMIC DNA]</scope>
    <source>
        <strain evidence="1 2">4-36</strain>
    </source>
</reference>
<dbReference type="RefSeq" id="WP_286001887.1">
    <property type="nucleotide sequence ID" value="NZ_CP127295.1"/>
</dbReference>
<dbReference type="KEGG" id="amog:QRX60_17760"/>
<gene>
    <name evidence="1" type="ORF">QRX60_17760</name>
</gene>
<evidence type="ECO:0000313" key="1">
    <source>
        <dbReference type="EMBL" id="WIY05603.1"/>
    </source>
</evidence>
<evidence type="ECO:0008006" key="3">
    <source>
        <dbReference type="Google" id="ProtNLM"/>
    </source>
</evidence>
<dbReference type="AlphaFoldDB" id="A0A9Y2JWR2"/>
<protein>
    <recommendedName>
        <fullName evidence="3">HEPN domain-containing protein</fullName>
    </recommendedName>
</protein>
<dbReference type="EMBL" id="CP127295">
    <property type="protein sequence ID" value="WIY05603.1"/>
    <property type="molecule type" value="Genomic_DNA"/>
</dbReference>
<keyword evidence="2" id="KW-1185">Reference proteome</keyword>
<proteinExistence type="predicted"/>
<name>A0A9Y2JWR2_9PSEU</name>